<keyword evidence="1" id="KW-0418">Kinase</keyword>
<dbReference type="SUPFAM" id="SSF55874">
    <property type="entry name" value="ATPase domain of HSP90 chaperone/DNA topoisomerase II/histidine kinase"/>
    <property type="match status" value="1"/>
</dbReference>
<dbReference type="Pfam" id="PF13581">
    <property type="entry name" value="HATPase_c_2"/>
    <property type="match status" value="1"/>
</dbReference>
<organism evidence="3 4">
    <name type="scientific">Streptomyces andamanensis</name>
    <dbReference type="NCBI Taxonomy" id="1565035"/>
    <lineage>
        <taxon>Bacteria</taxon>
        <taxon>Bacillati</taxon>
        <taxon>Actinomycetota</taxon>
        <taxon>Actinomycetes</taxon>
        <taxon>Kitasatosporales</taxon>
        <taxon>Streptomycetaceae</taxon>
        <taxon>Streptomyces</taxon>
    </lineage>
</organism>
<dbReference type="PANTHER" id="PTHR35526:SF3">
    <property type="entry name" value="ANTI-SIGMA-F FACTOR RSBW"/>
    <property type="match status" value="1"/>
</dbReference>
<dbReference type="EMBL" id="JBHSDP010000013">
    <property type="protein sequence ID" value="MFC4328476.1"/>
    <property type="molecule type" value="Genomic_DNA"/>
</dbReference>
<dbReference type="Gene3D" id="3.30.565.10">
    <property type="entry name" value="Histidine kinase-like ATPase, C-terminal domain"/>
    <property type="match status" value="1"/>
</dbReference>
<dbReference type="RefSeq" id="WP_381738715.1">
    <property type="nucleotide sequence ID" value="NZ_JBHSDP010000013.1"/>
</dbReference>
<accession>A0ABV8TCX1</accession>
<dbReference type="CDD" id="cd16936">
    <property type="entry name" value="HATPase_RsbW-like"/>
    <property type="match status" value="1"/>
</dbReference>
<evidence type="ECO:0000313" key="4">
    <source>
        <dbReference type="Proteomes" id="UP001595824"/>
    </source>
</evidence>
<sequence length="156" mass="16669">MVPQTGEVRAELLASVSADHGGSLRIQCGLFVPPPRGSGPPRGSFARRLVRVSLSVWGLDDLTEDSAAVVSELVANAVRHARRGSIRVTVERLGEDRVRLGVVDFSHERPVRGTAGTEDESGRGLALVEGPAADWGTEPLPWGKRVWAELKGRSGT</sequence>
<keyword evidence="1" id="KW-0808">Transferase</keyword>
<dbReference type="GO" id="GO:0005524">
    <property type="term" value="F:ATP binding"/>
    <property type="evidence" value="ECO:0007669"/>
    <property type="project" value="UniProtKB-KW"/>
</dbReference>
<feature type="domain" description="Histidine kinase/HSP90-like ATPase" evidence="2">
    <location>
        <begin position="47"/>
        <end position="130"/>
    </location>
</feature>
<evidence type="ECO:0000256" key="1">
    <source>
        <dbReference type="ARBA" id="ARBA00022527"/>
    </source>
</evidence>
<keyword evidence="3" id="KW-0547">Nucleotide-binding</keyword>
<name>A0ABV8TCX1_9ACTN</name>
<comment type="caution">
    <text evidence="3">The sequence shown here is derived from an EMBL/GenBank/DDBJ whole genome shotgun (WGS) entry which is preliminary data.</text>
</comment>
<dbReference type="PANTHER" id="PTHR35526">
    <property type="entry name" value="ANTI-SIGMA-F FACTOR RSBW-RELATED"/>
    <property type="match status" value="1"/>
</dbReference>
<keyword evidence="3" id="KW-0067">ATP-binding</keyword>
<evidence type="ECO:0000313" key="3">
    <source>
        <dbReference type="EMBL" id="MFC4328476.1"/>
    </source>
</evidence>
<proteinExistence type="predicted"/>
<dbReference type="InterPro" id="IPR050267">
    <property type="entry name" value="Anti-sigma-factor_SerPK"/>
</dbReference>
<evidence type="ECO:0000259" key="2">
    <source>
        <dbReference type="Pfam" id="PF13581"/>
    </source>
</evidence>
<protein>
    <submittedName>
        <fullName evidence="3">ATP-binding protein</fullName>
    </submittedName>
</protein>
<dbReference type="InterPro" id="IPR036890">
    <property type="entry name" value="HATPase_C_sf"/>
</dbReference>
<reference evidence="4" key="1">
    <citation type="journal article" date="2019" name="Int. J. Syst. Evol. Microbiol.">
        <title>The Global Catalogue of Microorganisms (GCM) 10K type strain sequencing project: providing services to taxonomists for standard genome sequencing and annotation.</title>
        <authorList>
            <consortium name="The Broad Institute Genomics Platform"/>
            <consortium name="The Broad Institute Genome Sequencing Center for Infectious Disease"/>
            <person name="Wu L."/>
            <person name="Ma J."/>
        </authorList>
    </citation>
    <scope>NUCLEOTIDE SEQUENCE [LARGE SCALE GENOMIC DNA]</scope>
    <source>
        <strain evidence="4">PCU 347</strain>
    </source>
</reference>
<keyword evidence="4" id="KW-1185">Reference proteome</keyword>
<dbReference type="InterPro" id="IPR003594">
    <property type="entry name" value="HATPase_dom"/>
</dbReference>
<keyword evidence="1" id="KW-0723">Serine/threonine-protein kinase</keyword>
<dbReference type="Proteomes" id="UP001595824">
    <property type="component" value="Unassembled WGS sequence"/>
</dbReference>
<gene>
    <name evidence="3" type="ORF">ACFPC0_11620</name>
</gene>